<evidence type="ECO:0000256" key="2">
    <source>
        <dbReference type="ARBA" id="ARBA00022448"/>
    </source>
</evidence>
<comment type="subcellular location">
    <subcellularLocation>
        <location evidence="1">Cell outer membrane</location>
        <topology evidence="1">Multi-pass membrane protein</topology>
    </subcellularLocation>
</comment>
<dbReference type="InterPro" id="IPR039426">
    <property type="entry name" value="TonB-dep_rcpt-like"/>
</dbReference>
<dbReference type="RefSeq" id="WP_194448505.1">
    <property type="nucleotide sequence ID" value="NZ_CP063849.1"/>
</dbReference>
<name>A0A7S7NNG2_PALFE</name>
<keyword evidence="9" id="KW-0675">Receptor</keyword>
<dbReference type="EMBL" id="CP063849">
    <property type="protein sequence ID" value="QOY86836.1"/>
    <property type="molecule type" value="Genomic_DNA"/>
</dbReference>
<dbReference type="AlphaFoldDB" id="A0A7S7NNG2"/>
<feature type="domain" description="TonB-dependent transporter Oar-like beta-barrel" evidence="8">
    <location>
        <begin position="349"/>
        <end position="558"/>
    </location>
</feature>
<dbReference type="GO" id="GO:0009279">
    <property type="term" value="C:cell outer membrane"/>
    <property type="evidence" value="ECO:0007669"/>
    <property type="project" value="UniProtKB-SubCell"/>
</dbReference>
<evidence type="ECO:0000256" key="3">
    <source>
        <dbReference type="ARBA" id="ARBA00022452"/>
    </source>
</evidence>
<keyword evidence="2" id="KW-0813">Transport</keyword>
<keyword evidence="5" id="KW-0472">Membrane</keyword>
<keyword evidence="10" id="KW-1185">Reference proteome</keyword>
<dbReference type="Pfam" id="PF25183">
    <property type="entry name" value="OMP_b-brl_4"/>
    <property type="match status" value="3"/>
</dbReference>
<keyword evidence="4" id="KW-0812">Transmembrane</keyword>
<evidence type="ECO:0000256" key="4">
    <source>
        <dbReference type="ARBA" id="ARBA00022692"/>
    </source>
</evidence>
<keyword evidence="6" id="KW-0998">Cell outer membrane</keyword>
<evidence type="ECO:0000313" key="10">
    <source>
        <dbReference type="Proteomes" id="UP000593892"/>
    </source>
</evidence>
<proteinExistence type="predicted"/>
<evidence type="ECO:0000256" key="7">
    <source>
        <dbReference type="SAM" id="SignalP"/>
    </source>
</evidence>
<feature type="domain" description="TonB-dependent transporter Oar-like beta-barrel" evidence="8">
    <location>
        <begin position="244"/>
        <end position="345"/>
    </location>
</feature>
<dbReference type="PANTHER" id="PTHR30069">
    <property type="entry name" value="TONB-DEPENDENT OUTER MEMBRANE RECEPTOR"/>
    <property type="match status" value="1"/>
</dbReference>
<dbReference type="InterPro" id="IPR036942">
    <property type="entry name" value="Beta-barrel_TonB_sf"/>
</dbReference>
<dbReference type="SUPFAM" id="SSF56935">
    <property type="entry name" value="Porins"/>
    <property type="match status" value="1"/>
</dbReference>
<evidence type="ECO:0000313" key="9">
    <source>
        <dbReference type="EMBL" id="QOY86836.1"/>
    </source>
</evidence>
<feature type="chain" id="PRO_5032520570" evidence="7">
    <location>
        <begin position="21"/>
        <end position="937"/>
    </location>
</feature>
<evidence type="ECO:0000256" key="6">
    <source>
        <dbReference type="ARBA" id="ARBA00023237"/>
    </source>
</evidence>
<dbReference type="KEGG" id="pfer:IRI77_29255"/>
<dbReference type="SUPFAM" id="SSF49464">
    <property type="entry name" value="Carboxypeptidase regulatory domain-like"/>
    <property type="match status" value="1"/>
</dbReference>
<dbReference type="Gene3D" id="2.60.40.1120">
    <property type="entry name" value="Carboxypeptidase-like, regulatory domain"/>
    <property type="match status" value="1"/>
</dbReference>
<evidence type="ECO:0000256" key="5">
    <source>
        <dbReference type="ARBA" id="ARBA00023136"/>
    </source>
</evidence>
<accession>A0A7S7NNG2</accession>
<dbReference type="PANTHER" id="PTHR30069:SF46">
    <property type="entry name" value="OAR PROTEIN"/>
    <property type="match status" value="1"/>
</dbReference>
<protein>
    <submittedName>
        <fullName evidence="9">TonB-dependent receptor</fullName>
    </submittedName>
</protein>
<reference evidence="9 10" key="1">
    <citation type="submission" date="2020-10" db="EMBL/GenBank/DDBJ databases">
        <title>Complete genome sequence of Paludibaculum fermentans P105T, a facultatively anaerobic acidobacterium capable of dissimilatory Fe(III) reduction.</title>
        <authorList>
            <person name="Dedysh S.N."/>
            <person name="Beletsky A.V."/>
            <person name="Kulichevskaya I.S."/>
            <person name="Mardanov A.V."/>
            <person name="Ravin N.V."/>
        </authorList>
    </citation>
    <scope>NUCLEOTIDE SEQUENCE [LARGE SCALE GENOMIC DNA]</scope>
    <source>
        <strain evidence="9 10">P105</strain>
    </source>
</reference>
<dbReference type="Gene3D" id="2.40.170.20">
    <property type="entry name" value="TonB-dependent receptor, beta-barrel domain"/>
    <property type="match status" value="1"/>
</dbReference>
<dbReference type="InterPro" id="IPR037066">
    <property type="entry name" value="Plug_dom_sf"/>
</dbReference>
<dbReference type="GO" id="GO:0044718">
    <property type="term" value="P:siderophore transmembrane transport"/>
    <property type="evidence" value="ECO:0007669"/>
    <property type="project" value="TreeGrafter"/>
</dbReference>
<feature type="domain" description="TonB-dependent transporter Oar-like beta-barrel" evidence="8">
    <location>
        <begin position="563"/>
        <end position="849"/>
    </location>
</feature>
<dbReference type="Gene3D" id="2.170.130.10">
    <property type="entry name" value="TonB-dependent receptor, plug domain"/>
    <property type="match status" value="1"/>
</dbReference>
<gene>
    <name evidence="9" type="ORF">IRI77_29255</name>
</gene>
<dbReference type="Pfam" id="PF13620">
    <property type="entry name" value="CarboxypepD_reg"/>
    <property type="match status" value="1"/>
</dbReference>
<keyword evidence="7" id="KW-0732">Signal</keyword>
<evidence type="ECO:0000259" key="8">
    <source>
        <dbReference type="Pfam" id="PF25183"/>
    </source>
</evidence>
<evidence type="ECO:0000256" key="1">
    <source>
        <dbReference type="ARBA" id="ARBA00004571"/>
    </source>
</evidence>
<organism evidence="9 10">
    <name type="scientific">Paludibaculum fermentans</name>
    <dbReference type="NCBI Taxonomy" id="1473598"/>
    <lineage>
        <taxon>Bacteria</taxon>
        <taxon>Pseudomonadati</taxon>
        <taxon>Acidobacteriota</taxon>
        <taxon>Terriglobia</taxon>
        <taxon>Bryobacterales</taxon>
        <taxon>Bryobacteraceae</taxon>
        <taxon>Paludibaculum</taxon>
    </lineage>
</organism>
<dbReference type="Proteomes" id="UP000593892">
    <property type="component" value="Chromosome"/>
</dbReference>
<dbReference type="GO" id="GO:0015344">
    <property type="term" value="F:siderophore uptake transmembrane transporter activity"/>
    <property type="evidence" value="ECO:0007669"/>
    <property type="project" value="TreeGrafter"/>
</dbReference>
<dbReference type="InterPro" id="IPR057601">
    <property type="entry name" value="Oar-like_b-barrel"/>
</dbReference>
<dbReference type="InterPro" id="IPR008969">
    <property type="entry name" value="CarboxyPept-like_regulatory"/>
</dbReference>
<feature type="signal peptide" evidence="7">
    <location>
        <begin position="1"/>
        <end position="20"/>
    </location>
</feature>
<keyword evidence="3" id="KW-1134">Transmembrane beta strand</keyword>
<sequence>MQVRPIFLIYSISICLLSSAQETISHASVSGRVTDPSGLVVESAAVQARQLETNQASSTITSREGRFRFPYLRPGSYEVSVKQPGFAPVTQRVVLTVGAAFELPFELRVSGAETAVDVSSEASLVEAGRSQVAGTVPQAEVASLPLNGRNFTDIALLVPGVSPTNTASTQLFPETSAVPGQGISIASQRNFSNSFIVDGLSANDDAAGLGGMLYSVDAVNNFQVVTSGGQAEFGRALGGYINVITKSGTNQMHGDLYGYFRNQRFNASNALSATRLPLTQAQYGASLGGPILADRTFYFANFEQRNLNQSGLVTISPANVATINSRLDATGYQGPRLATGIYSNPVRLTNVIGKIDHQFRPADQFSLRFSLYDVSSSNTRGAGGLSASTAAAGLENTDYNLAASNILTLSPRLVNETRGQFTASSLAAEPNDIYGPSVSIAGVATFGRLAGSPTGRKNKLVELVDNVSYQAGTHALRAGGNFLYNSTTITYPRTLRGSYSFSSLANFLSGVYNNAGFTQTFGNTVNSQTNPNAGFYLQDEWKVAPRFTLNLGVRYDLQFLESIHTDTNNVSPRGGFAWSPFAARRTVVRGSFGLFYDRVPLRALANALLSSGNSTIVTPASQISVSLSPTQAGAPVFPNVIGALPASVLPNFSTMDVNMQNAYSTQGSLEVEQQLGAHGTLSVGYEHLRGLHLIVSLNRNVPTCVAAGTNNGCRPNPNYANNTQYAPLADSRYDGLHVSFVQRPSRWGSYRISYTYSKALANVGEFFFSSPVDQYNIWQDWGRSDDDQRHRVVFNGTIHSSMSPAKTAWQLLSHGFQLGGMLQYYSALPFNITAGSNTVQGTAARPMVNGAFIERNAGQGFDLFNLNARLSRAFQFTERLRMEAIAETFNSLNRANGVTLNGVFGSGAYPANPSSTFGQVTSVADSRTMQLALRISF</sequence>